<dbReference type="InterPro" id="IPR002156">
    <property type="entry name" value="RNaseH_domain"/>
</dbReference>
<dbReference type="Pfam" id="PF13456">
    <property type="entry name" value="RVT_3"/>
    <property type="match status" value="1"/>
</dbReference>
<sequence length="141" mass="16097">MAVLARNEVGLILGACTYPYVDVADAFVAEARACERALLFIIDMGFKMVLLEGDSLTIMKKLTTVREDRSILKPICQNIWMLERYLKEMTYQFVPRNANRVAHTLALEGRKLLSPCFWNEEAPASVEILVAENWLDWSRQG</sequence>
<evidence type="ECO:0000313" key="3">
    <source>
        <dbReference type="Proteomes" id="UP001358586"/>
    </source>
</evidence>
<dbReference type="Gene3D" id="3.30.420.10">
    <property type="entry name" value="Ribonuclease H-like superfamily/Ribonuclease H"/>
    <property type="match status" value="1"/>
</dbReference>
<dbReference type="InterPro" id="IPR052929">
    <property type="entry name" value="RNase_H-like_EbsB-rel"/>
</dbReference>
<evidence type="ECO:0000259" key="1">
    <source>
        <dbReference type="Pfam" id="PF13456"/>
    </source>
</evidence>
<dbReference type="EMBL" id="JARKNE010000008">
    <property type="protein sequence ID" value="KAK5812367.1"/>
    <property type="molecule type" value="Genomic_DNA"/>
</dbReference>
<dbReference type="InterPro" id="IPR036397">
    <property type="entry name" value="RNaseH_sf"/>
</dbReference>
<dbReference type="Proteomes" id="UP001358586">
    <property type="component" value="Chromosome 8"/>
</dbReference>
<name>A0ABR0P3T2_GOSAR</name>
<comment type="caution">
    <text evidence="2">The sequence shown here is derived from an EMBL/GenBank/DDBJ whole genome shotgun (WGS) entry which is preliminary data.</text>
</comment>
<dbReference type="PANTHER" id="PTHR47074:SF61">
    <property type="entry name" value="RNASE H TYPE-1 DOMAIN-CONTAINING PROTEIN"/>
    <property type="match status" value="1"/>
</dbReference>
<gene>
    <name evidence="2" type="ORF">PVK06_027796</name>
</gene>
<accession>A0ABR0P3T2</accession>
<protein>
    <recommendedName>
        <fullName evidence="1">RNase H type-1 domain-containing protein</fullName>
    </recommendedName>
</protein>
<evidence type="ECO:0000313" key="2">
    <source>
        <dbReference type="EMBL" id="KAK5812367.1"/>
    </source>
</evidence>
<dbReference type="CDD" id="cd06222">
    <property type="entry name" value="RNase_H_like"/>
    <property type="match status" value="1"/>
</dbReference>
<dbReference type="InterPro" id="IPR012337">
    <property type="entry name" value="RNaseH-like_sf"/>
</dbReference>
<reference evidence="2 3" key="1">
    <citation type="submission" date="2023-03" db="EMBL/GenBank/DDBJ databases">
        <title>WGS of Gossypium arboreum.</title>
        <authorList>
            <person name="Yu D."/>
        </authorList>
    </citation>
    <scope>NUCLEOTIDE SEQUENCE [LARGE SCALE GENOMIC DNA]</scope>
    <source>
        <tissue evidence="2">Leaf</tissue>
    </source>
</reference>
<proteinExistence type="predicted"/>
<feature type="domain" description="RNase H type-1" evidence="1">
    <location>
        <begin position="2"/>
        <end position="106"/>
    </location>
</feature>
<dbReference type="SUPFAM" id="SSF53098">
    <property type="entry name" value="Ribonuclease H-like"/>
    <property type="match status" value="1"/>
</dbReference>
<dbReference type="InterPro" id="IPR044730">
    <property type="entry name" value="RNase_H-like_dom_plant"/>
</dbReference>
<dbReference type="PANTHER" id="PTHR47074">
    <property type="entry name" value="BNAC02G40300D PROTEIN"/>
    <property type="match status" value="1"/>
</dbReference>
<keyword evidence="3" id="KW-1185">Reference proteome</keyword>
<organism evidence="2 3">
    <name type="scientific">Gossypium arboreum</name>
    <name type="common">Tree cotton</name>
    <name type="synonym">Gossypium nanking</name>
    <dbReference type="NCBI Taxonomy" id="29729"/>
    <lineage>
        <taxon>Eukaryota</taxon>
        <taxon>Viridiplantae</taxon>
        <taxon>Streptophyta</taxon>
        <taxon>Embryophyta</taxon>
        <taxon>Tracheophyta</taxon>
        <taxon>Spermatophyta</taxon>
        <taxon>Magnoliopsida</taxon>
        <taxon>eudicotyledons</taxon>
        <taxon>Gunneridae</taxon>
        <taxon>Pentapetalae</taxon>
        <taxon>rosids</taxon>
        <taxon>malvids</taxon>
        <taxon>Malvales</taxon>
        <taxon>Malvaceae</taxon>
        <taxon>Malvoideae</taxon>
        <taxon>Gossypium</taxon>
    </lineage>
</organism>